<sequence>MVITEHAITSASEGVERRIGELRQRHPVEPTVDEVLSTKLRRRGHDVHTTRSVEDISKHLHAFLAHRLDGPFTISGLARLPGGASKEQFSFDLEWTENGEPRRDRMVLRMNPPASVVETHRLREFQLLRALDGVLPVPRAYWVAQDRAELGEPAMVCGFARGVAAPTKGEARRPGSARPTARLRAKLAPQFVAHLATLHTLDPSTVALDAFGVVEAVAAVSRRLDDACERIGRDPRSLKLYAIVITAPDLSPEESWQSSTHG</sequence>
<dbReference type="Pfam" id="PF01636">
    <property type="entry name" value="APH"/>
    <property type="match status" value="1"/>
</dbReference>
<dbReference type="Proteomes" id="UP000199013">
    <property type="component" value="Unassembled WGS sequence"/>
</dbReference>
<dbReference type="Gene3D" id="3.30.200.20">
    <property type="entry name" value="Phosphorylase Kinase, domain 1"/>
    <property type="match status" value="1"/>
</dbReference>
<evidence type="ECO:0000313" key="2">
    <source>
        <dbReference type="EMBL" id="SBW22976.1"/>
    </source>
</evidence>
<proteinExistence type="predicted"/>
<evidence type="ECO:0000259" key="1">
    <source>
        <dbReference type="Pfam" id="PF01636"/>
    </source>
</evidence>
<dbReference type="InterPro" id="IPR002575">
    <property type="entry name" value="Aminoglycoside_PTrfase"/>
</dbReference>
<dbReference type="SUPFAM" id="SSF56112">
    <property type="entry name" value="Protein kinase-like (PK-like)"/>
    <property type="match status" value="1"/>
</dbReference>
<evidence type="ECO:0000313" key="3">
    <source>
        <dbReference type="Proteomes" id="UP000199013"/>
    </source>
</evidence>
<name>A0A1C3NZI4_9ACTN</name>
<dbReference type="AlphaFoldDB" id="A0A1C3NZI4"/>
<gene>
    <name evidence="2" type="ORF">FDG2_3382</name>
</gene>
<keyword evidence="3" id="KW-1185">Reference proteome</keyword>
<reference evidence="3" key="1">
    <citation type="submission" date="2016-02" db="EMBL/GenBank/DDBJ databases">
        <authorList>
            <person name="Wibberg D."/>
        </authorList>
    </citation>
    <scope>NUCLEOTIDE SEQUENCE [LARGE SCALE GENOMIC DNA]</scope>
</reference>
<dbReference type="InterPro" id="IPR011009">
    <property type="entry name" value="Kinase-like_dom_sf"/>
</dbReference>
<dbReference type="EMBL" id="FLUV01001416">
    <property type="protein sequence ID" value="SBW22976.1"/>
    <property type="molecule type" value="Genomic_DNA"/>
</dbReference>
<accession>A0A1C3NZI4</accession>
<feature type="domain" description="Aminoglycoside phosphotransferase" evidence="1">
    <location>
        <begin position="99"/>
        <end position="212"/>
    </location>
</feature>
<organism evidence="2 3">
    <name type="scientific">Candidatus Protofrankia californiensis</name>
    <dbReference type="NCBI Taxonomy" id="1839754"/>
    <lineage>
        <taxon>Bacteria</taxon>
        <taxon>Bacillati</taxon>
        <taxon>Actinomycetota</taxon>
        <taxon>Actinomycetes</taxon>
        <taxon>Frankiales</taxon>
        <taxon>Frankiaceae</taxon>
        <taxon>Protofrankia</taxon>
    </lineage>
</organism>
<protein>
    <recommendedName>
        <fullName evidence="1">Aminoglycoside phosphotransferase domain-containing protein</fullName>
    </recommendedName>
</protein>